<protein>
    <submittedName>
        <fullName evidence="1">Uncharacterized protein</fullName>
    </submittedName>
</protein>
<sequence length="224" mass="26141">MIKISFEKRDFLYDNGLVNIFLNIKKDERFKNIDDYTVKYGDSEFKLLDNKIIFHGSFKELEDVYFILRSIYYSKAFEETKNYKPYYDPKNDKVIIAPKLNVKPYLQRSERTNNLLPRMEVSKEKLEALKNEETKAKSNFEGKVSGKLQYGEKNMVMIYLEPKRLGESISSKIKKILAGDKCFFCGNKYSKYIDDNGKKMSFSIKSTNLIFDFGVGGGCQKAIF</sequence>
<evidence type="ECO:0000313" key="1">
    <source>
        <dbReference type="EMBL" id="ADP77925.1"/>
    </source>
</evidence>
<dbReference type="KEGG" id="mfv:Mfer_1139"/>
<proteinExistence type="predicted"/>
<reference evidence="1 2" key="1">
    <citation type="journal article" date="2010" name="Stand. Genomic Sci.">
        <title>Complete genome sequence of Methanothermus fervidus type strain (V24S).</title>
        <authorList>
            <person name="Anderson I."/>
            <person name="Djao O.D."/>
            <person name="Misra M."/>
            <person name="Chertkov O."/>
            <person name="Nolan M."/>
            <person name="Lucas S."/>
            <person name="Lapidus A."/>
            <person name="Del Rio T.G."/>
            <person name="Tice H."/>
            <person name="Cheng J.F."/>
            <person name="Tapia R."/>
            <person name="Han C."/>
            <person name="Goodwin L."/>
            <person name="Pitluck S."/>
            <person name="Liolios K."/>
            <person name="Ivanova N."/>
            <person name="Mavromatis K."/>
            <person name="Mikhailova N."/>
            <person name="Pati A."/>
            <person name="Brambilla E."/>
            <person name="Chen A."/>
            <person name="Palaniappan K."/>
            <person name="Land M."/>
            <person name="Hauser L."/>
            <person name="Chang Y.J."/>
            <person name="Jeffries C.D."/>
            <person name="Sikorski J."/>
            <person name="Spring S."/>
            <person name="Rohde M."/>
            <person name="Eichinger K."/>
            <person name="Huber H."/>
            <person name="Wirth R."/>
            <person name="Goker M."/>
            <person name="Detter J.C."/>
            <person name="Woyke T."/>
            <person name="Bristow J."/>
            <person name="Eisen J.A."/>
            <person name="Markowitz V."/>
            <person name="Hugenholtz P."/>
            <person name="Klenk H.P."/>
            <person name="Kyrpides N.C."/>
        </authorList>
    </citation>
    <scope>NUCLEOTIDE SEQUENCE [LARGE SCALE GENOMIC DNA]</scope>
    <source>
        <strain evidence="2">ATCC 43054 / DSM 2088 / JCM 10308 / V24 S</strain>
    </source>
</reference>
<dbReference type="Proteomes" id="UP000002315">
    <property type="component" value="Chromosome"/>
</dbReference>
<gene>
    <name evidence="1" type="ordered locus">Mfer_1139</name>
</gene>
<evidence type="ECO:0000313" key="2">
    <source>
        <dbReference type="Proteomes" id="UP000002315"/>
    </source>
</evidence>
<dbReference type="AlphaFoldDB" id="E3GWG0"/>
<accession>E3GWG0</accession>
<name>E3GWG0_METFV</name>
<dbReference type="STRING" id="523846.Mfer_1139"/>
<organism evidence="1 2">
    <name type="scientific">Methanothermus fervidus (strain ATCC 43054 / DSM 2088 / JCM 10308 / V24 S)</name>
    <dbReference type="NCBI Taxonomy" id="523846"/>
    <lineage>
        <taxon>Archaea</taxon>
        <taxon>Methanobacteriati</taxon>
        <taxon>Methanobacteriota</taxon>
        <taxon>Methanomada group</taxon>
        <taxon>Methanobacteria</taxon>
        <taxon>Methanobacteriales</taxon>
        <taxon>Methanothermaceae</taxon>
        <taxon>Methanothermus</taxon>
    </lineage>
</organism>
<dbReference type="HOGENOM" id="CLU_1232770_0_0_2"/>
<keyword evidence="2" id="KW-1185">Reference proteome</keyword>
<dbReference type="EMBL" id="CP002278">
    <property type="protein sequence ID" value="ADP77925.1"/>
    <property type="molecule type" value="Genomic_DNA"/>
</dbReference>